<dbReference type="InterPro" id="IPR008972">
    <property type="entry name" value="Cupredoxin"/>
</dbReference>
<feature type="signal peptide" evidence="1">
    <location>
        <begin position="1"/>
        <end position="22"/>
    </location>
</feature>
<sequence length="142" mass="15493">MKRMFWLSSVLTVLWIALLACGGGVTSSGSAQTVQVSESEFSITSSITHFEVGKSYHFTVKNEGKTSHEFMILPADEGSMTGMSMDDMDKMALVSLDNLQPGEMKTLDYTFPASTRGSHPEFACYLTGHYEAGMKQEVSVTA</sequence>
<comment type="caution">
    <text evidence="2">The sequence shown here is derived from an EMBL/GenBank/DDBJ whole genome shotgun (WGS) entry which is preliminary data.</text>
</comment>
<evidence type="ECO:0000313" key="2">
    <source>
        <dbReference type="EMBL" id="GHO60951.1"/>
    </source>
</evidence>
<feature type="chain" id="PRO_5045790326" evidence="1">
    <location>
        <begin position="23"/>
        <end position="142"/>
    </location>
</feature>
<gene>
    <name evidence="2" type="primary">copC</name>
    <name evidence="2" type="ORF">KSB_94260</name>
</gene>
<keyword evidence="1" id="KW-0732">Signal</keyword>
<dbReference type="Gene3D" id="2.60.40.420">
    <property type="entry name" value="Cupredoxins - blue copper proteins"/>
    <property type="match status" value="1"/>
</dbReference>
<evidence type="ECO:0000256" key="1">
    <source>
        <dbReference type="SAM" id="SignalP"/>
    </source>
</evidence>
<dbReference type="Proteomes" id="UP000654345">
    <property type="component" value="Unassembled WGS sequence"/>
</dbReference>
<name>A0ABQ3V6T3_9CHLR</name>
<proteinExistence type="predicted"/>
<organism evidence="2 3">
    <name type="scientific">Ktedonobacter robiniae</name>
    <dbReference type="NCBI Taxonomy" id="2778365"/>
    <lineage>
        <taxon>Bacteria</taxon>
        <taxon>Bacillati</taxon>
        <taxon>Chloroflexota</taxon>
        <taxon>Ktedonobacteria</taxon>
        <taxon>Ktedonobacterales</taxon>
        <taxon>Ktedonobacteraceae</taxon>
        <taxon>Ktedonobacter</taxon>
    </lineage>
</organism>
<dbReference type="RefSeq" id="WP_201376973.1">
    <property type="nucleotide sequence ID" value="NZ_BNJG01000008.1"/>
</dbReference>
<evidence type="ECO:0000313" key="3">
    <source>
        <dbReference type="Proteomes" id="UP000654345"/>
    </source>
</evidence>
<dbReference type="SUPFAM" id="SSF49503">
    <property type="entry name" value="Cupredoxins"/>
    <property type="match status" value="1"/>
</dbReference>
<accession>A0ABQ3V6T3</accession>
<keyword evidence="3" id="KW-1185">Reference proteome</keyword>
<reference evidence="2 3" key="1">
    <citation type="journal article" date="2021" name="Int. J. Syst. Evol. Microbiol.">
        <title>Reticulibacter mediterranei gen. nov., sp. nov., within the new family Reticulibacteraceae fam. nov., and Ktedonospora formicarum gen. nov., sp. nov., Ktedonobacter robiniae sp. nov., Dictyobacter formicarum sp. nov. and Dictyobacter arantiisoli sp. nov., belonging to the class Ktedonobacteria.</title>
        <authorList>
            <person name="Yabe S."/>
            <person name="Zheng Y."/>
            <person name="Wang C.M."/>
            <person name="Sakai Y."/>
            <person name="Abe K."/>
            <person name="Yokota A."/>
            <person name="Donadio S."/>
            <person name="Cavaletti L."/>
            <person name="Monciardini P."/>
        </authorList>
    </citation>
    <scope>NUCLEOTIDE SEQUENCE [LARGE SCALE GENOMIC DNA]</scope>
    <source>
        <strain evidence="2 3">SOSP1-30</strain>
    </source>
</reference>
<dbReference type="EMBL" id="BNJG01000008">
    <property type="protein sequence ID" value="GHO60951.1"/>
    <property type="molecule type" value="Genomic_DNA"/>
</dbReference>
<dbReference type="PROSITE" id="PS51257">
    <property type="entry name" value="PROKAR_LIPOPROTEIN"/>
    <property type="match status" value="1"/>
</dbReference>
<protein>
    <submittedName>
        <fullName evidence="2">Copper oxidase</fullName>
    </submittedName>
</protein>